<evidence type="ECO:0000256" key="1">
    <source>
        <dbReference type="SAM" id="MobiDB-lite"/>
    </source>
</evidence>
<comment type="caution">
    <text evidence="2">The sequence shown here is derived from an EMBL/GenBank/DDBJ whole genome shotgun (WGS) entry which is preliminary data.</text>
</comment>
<evidence type="ECO:0008006" key="4">
    <source>
        <dbReference type="Google" id="ProtNLM"/>
    </source>
</evidence>
<sequence>MLEGVRNRLLDSKKGKKVQNGFVIISDESDNGAGGSSGTKTAKGRGTTKANDRSSEPALSADVDEDSTSTIIAEIEQHHSCEEHRGKACVLDNRGHHYQLTINDLTVWAEMVKKHRATVTELPEKLDLSTKMTMQRRIKAAAQVTDMPPNPWMSYGPPPWSYYPPPPPPCYPPYPAGPSNLPLPPTHEKPTTIHSPIASPRKRKLPIVNPTIGDWLQSLDLDTEDRGRDHLDFSQYTEALTQEGIYRLSDFRDLETPEKLMELLPILRWGVANRLLKHAREDVEVYEREAKRSRITE</sequence>
<evidence type="ECO:0000313" key="2">
    <source>
        <dbReference type="EMBL" id="KAK7450164.1"/>
    </source>
</evidence>
<protein>
    <recommendedName>
        <fullName evidence="4">SAM domain-containing protein</fullName>
    </recommendedName>
</protein>
<accession>A0ABR1J987</accession>
<evidence type="ECO:0000313" key="3">
    <source>
        <dbReference type="Proteomes" id="UP001498398"/>
    </source>
</evidence>
<keyword evidence="3" id="KW-1185">Reference proteome</keyword>
<gene>
    <name evidence="2" type="ORF">VKT23_013047</name>
</gene>
<feature type="compositionally biased region" description="Low complexity" evidence="1">
    <location>
        <begin position="38"/>
        <end position="49"/>
    </location>
</feature>
<reference evidence="2 3" key="1">
    <citation type="submission" date="2024-01" db="EMBL/GenBank/DDBJ databases">
        <title>A draft genome for the cacao thread blight pathogen Marasmiellus scandens.</title>
        <authorList>
            <person name="Baruah I.K."/>
            <person name="Leung J."/>
            <person name="Bukari Y."/>
            <person name="Amoako-Attah I."/>
            <person name="Meinhardt L.W."/>
            <person name="Bailey B.A."/>
            <person name="Cohen S.P."/>
        </authorList>
    </citation>
    <scope>NUCLEOTIDE SEQUENCE [LARGE SCALE GENOMIC DNA]</scope>
    <source>
        <strain evidence="2 3">GH-19</strain>
    </source>
</reference>
<proteinExistence type="predicted"/>
<feature type="region of interest" description="Disordered" evidence="1">
    <location>
        <begin position="26"/>
        <end position="66"/>
    </location>
</feature>
<dbReference type="Proteomes" id="UP001498398">
    <property type="component" value="Unassembled WGS sequence"/>
</dbReference>
<organism evidence="2 3">
    <name type="scientific">Marasmiellus scandens</name>
    <dbReference type="NCBI Taxonomy" id="2682957"/>
    <lineage>
        <taxon>Eukaryota</taxon>
        <taxon>Fungi</taxon>
        <taxon>Dikarya</taxon>
        <taxon>Basidiomycota</taxon>
        <taxon>Agaricomycotina</taxon>
        <taxon>Agaricomycetes</taxon>
        <taxon>Agaricomycetidae</taxon>
        <taxon>Agaricales</taxon>
        <taxon>Marasmiineae</taxon>
        <taxon>Omphalotaceae</taxon>
        <taxon>Marasmiellus</taxon>
    </lineage>
</organism>
<dbReference type="EMBL" id="JBANRG010000034">
    <property type="protein sequence ID" value="KAK7450164.1"/>
    <property type="molecule type" value="Genomic_DNA"/>
</dbReference>
<name>A0ABR1J987_9AGAR</name>